<sequence>MNHLKSLLLLTISLRLHAAYGDTNSNCVTVAEEGQPQSFRFTSEIGQTWKNYEWTIKIKESSVVVARYEEYNKKIVTRPGFRAFSQQSTYAAGWPVEDMYLYVAAVNRSMTSVQCTNLDRTYPLTQVYGFCHLIIFARPTMPVCDTPRLGLDGRFMEIQCHTYVFPRGLCSFTYYGETKAGPLDSYTVSYEHEYVYANDMYKTTCTLMVPVTDVQWNTNVTAVVSAAPNITNYQNYTVSSKVTASLWIVRPTIISCEVTLFNIDARFFEVSCHAYVIPWGICKFADEKNARLRVEGLKVKYDHKYAADLHKTTCTLIVPVPEIPLPNTNLTFVLSVAPDITERQGYTVSSTWNIPLWTDAPVLTTFTANKRTGTVHYNELDNIKFNCNAAGTPTPRLSLLDAKGVALYVSDVPGALDYTIYNITCGRSEAYTCVAMSVLNSSDQIKSVGSCPSSSSSSSSSSVPVLDIALAVVGAVATIVGIIVVVRSCKRRISSSNRQRRRLANFEGPNEYSQPVHETNTSSGLNQQITRGGNITSRAQNGNRGALFIILSASSRTPGMAFEQNRSTTINGQEPLTRVHTTAVSPPPYDVPSNPPPEYMEILSHPAKQFLYGDNPPGYTLAGSMEA</sequence>
<keyword evidence="5" id="KW-1185">Reference proteome</keyword>
<gene>
    <name evidence="4" type="ORF">GSLYS_00009315001</name>
</gene>
<comment type="caution">
    <text evidence="4">The sequence shown here is derived from an EMBL/GenBank/DDBJ whole genome shotgun (WGS) entry which is preliminary data.</text>
</comment>
<feature type="signal peptide" evidence="3">
    <location>
        <begin position="1"/>
        <end position="21"/>
    </location>
</feature>
<dbReference type="Proteomes" id="UP001497497">
    <property type="component" value="Unassembled WGS sequence"/>
</dbReference>
<proteinExistence type="predicted"/>
<keyword evidence="2" id="KW-1133">Transmembrane helix</keyword>
<keyword evidence="2" id="KW-0472">Membrane</keyword>
<accession>A0AAV2HMR6</accession>
<dbReference type="AlphaFoldDB" id="A0AAV2HMR6"/>
<evidence type="ECO:0000256" key="2">
    <source>
        <dbReference type="SAM" id="Phobius"/>
    </source>
</evidence>
<feature type="compositionally biased region" description="Polar residues" evidence="1">
    <location>
        <begin position="511"/>
        <end position="529"/>
    </location>
</feature>
<feature type="region of interest" description="Disordered" evidence="1">
    <location>
        <begin position="497"/>
        <end position="529"/>
    </location>
</feature>
<evidence type="ECO:0000256" key="3">
    <source>
        <dbReference type="SAM" id="SignalP"/>
    </source>
</evidence>
<organism evidence="4 5">
    <name type="scientific">Lymnaea stagnalis</name>
    <name type="common">Great pond snail</name>
    <name type="synonym">Helix stagnalis</name>
    <dbReference type="NCBI Taxonomy" id="6523"/>
    <lineage>
        <taxon>Eukaryota</taxon>
        <taxon>Metazoa</taxon>
        <taxon>Spiralia</taxon>
        <taxon>Lophotrochozoa</taxon>
        <taxon>Mollusca</taxon>
        <taxon>Gastropoda</taxon>
        <taxon>Heterobranchia</taxon>
        <taxon>Euthyneura</taxon>
        <taxon>Panpulmonata</taxon>
        <taxon>Hygrophila</taxon>
        <taxon>Lymnaeoidea</taxon>
        <taxon>Lymnaeidae</taxon>
        <taxon>Lymnaea</taxon>
    </lineage>
</organism>
<dbReference type="EMBL" id="CAXITT010000199">
    <property type="protein sequence ID" value="CAL1535355.1"/>
    <property type="molecule type" value="Genomic_DNA"/>
</dbReference>
<evidence type="ECO:0000313" key="4">
    <source>
        <dbReference type="EMBL" id="CAL1535355.1"/>
    </source>
</evidence>
<evidence type="ECO:0000313" key="5">
    <source>
        <dbReference type="Proteomes" id="UP001497497"/>
    </source>
</evidence>
<name>A0AAV2HMR6_LYMST</name>
<keyword evidence="2" id="KW-0812">Transmembrane</keyword>
<feature type="chain" id="PRO_5043796995" evidence="3">
    <location>
        <begin position="22"/>
        <end position="627"/>
    </location>
</feature>
<evidence type="ECO:0000256" key="1">
    <source>
        <dbReference type="SAM" id="MobiDB-lite"/>
    </source>
</evidence>
<protein>
    <submittedName>
        <fullName evidence="4">Uncharacterized protein</fullName>
    </submittedName>
</protein>
<reference evidence="4 5" key="1">
    <citation type="submission" date="2024-04" db="EMBL/GenBank/DDBJ databases">
        <authorList>
            <consortium name="Genoscope - CEA"/>
            <person name="William W."/>
        </authorList>
    </citation>
    <scope>NUCLEOTIDE SEQUENCE [LARGE SCALE GENOMIC DNA]</scope>
</reference>
<feature type="transmembrane region" description="Helical" evidence="2">
    <location>
        <begin position="465"/>
        <end position="486"/>
    </location>
</feature>
<keyword evidence="3" id="KW-0732">Signal</keyword>